<keyword evidence="8" id="KW-0170">Cobalt</keyword>
<keyword evidence="11" id="KW-1185">Reference proteome</keyword>
<dbReference type="GO" id="GO:0046872">
    <property type="term" value="F:metal ion binding"/>
    <property type="evidence" value="ECO:0007669"/>
    <property type="project" value="UniProtKB-KW"/>
</dbReference>
<evidence type="ECO:0000256" key="1">
    <source>
        <dbReference type="ARBA" id="ARBA00001941"/>
    </source>
</evidence>
<keyword evidence="6" id="KW-0378">Hydrolase</keyword>
<reference evidence="10" key="1">
    <citation type="journal article" date="2014" name="Int. J. Syst. Evol. Microbiol.">
        <title>Complete genome sequence of Corynebacterium casei LMG S-19264T (=DSM 44701T), isolated from a smear-ripened cheese.</title>
        <authorList>
            <consortium name="US DOE Joint Genome Institute (JGI-PGF)"/>
            <person name="Walter F."/>
            <person name="Albersmeier A."/>
            <person name="Kalinowski J."/>
            <person name="Ruckert C."/>
        </authorList>
    </citation>
    <scope>NUCLEOTIDE SEQUENCE</scope>
    <source>
        <strain evidence="10">JCM 19596</strain>
    </source>
</reference>
<evidence type="ECO:0000313" key="11">
    <source>
        <dbReference type="Proteomes" id="UP000607197"/>
    </source>
</evidence>
<dbReference type="EMBL" id="BMPG01000003">
    <property type="protein sequence ID" value="GGL64093.1"/>
    <property type="molecule type" value="Genomic_DNA"/>
</dbReference>
<proteinExistence type="inferred from homology"/>
<keyword evidence="7" id="KW-0862">Zinc</keyword>
<evidence type="ECO:0000256" key="6">
    <source>
        <dbReference type="ARBA" id="ARBA00022801"/>
    </source>
</evidence>
<dbReference type="InterPro" id="IPR050072">
    <property type="entry name" value="Peptidase_M20A"/>
</dbReference>
<dbReference type="InterPro" id="IPR002933">
    <property type="entry name" value="Peptidase_M20"/>
</dbReference>
<evidence type="ECO:0000256" key="8">
    <source>
        <dbReference type="ARBA" id="ARBA00023285"/>
    </source>
</evidence>
<dbReference type="OrthoDB" id="24854at2157"/>
<accession>A0A830FJZ7</accession>
<dbReference type="GO" id="GO:0008652">
    <property type="term" value="P:amino acid biosynthetic process"/>
    <property type="evidence" value="ECO:0007669"/>
    <property type="project" value="UniProtKB-KW"/>
</dbReference>
<dbReference type="Pfam" id="PF01546">
    <property type="entry name" value="Peptidase_M20"/>
    <property type="match status" value="1"/>
</dbReference>
<evidence type="ECO:0000256" key="2">
    <source>
        <dbReference type="ARBA" id="ARBA00001947"/>
    </source>
</evidence>
<dbReference type="InterPro" id="IPR011650">
    <property type="entry name" value="Peptidase_M20_dimer"/>
</dbReference>
<comment type="caution">
    <text evidence="10">The sequence shown here is derived from an EMBL/GenBank/DDBJ whole genome shotgun (WGS) entry which is preliminary data.</text>
</comment>
<dbReference type="SUPFAM" id="SSF55031">
    <property type="entry name" value="Bacterial exopeptidase dimerisation domain"/>
    <property type="match status" value="1"/>
</dbReference>
<reference evidence="10" key="2">
    <citation type="submission" date="2020-09" db="EMBL/GenBank/DDBJ databases">
        <authorList>
            <person name="Sun Q."/>
            <person name="Ohkuma M."/>
        </authorList>
    </citation>
    <scope>NUCLEOTIDE SEQUENCE</scope>
    <source>
        <strain evidence="10">JCM 19596</strain>
    </source>
</reference>
<sequence>MDTDAREELVALARDLVRLDSENPPGEEGECARFVRDWLESEDIDAELVGDPGRPSVGARVGDPDGPTLVLNGHLDVVPAGDEAEWTHDPYAGVVEDGRLYGRGSADMKGNLALAMLALRDLRDAIDADTRGGSVVFHAAMGEETGEPGTESLLDAGYTGDYGLVLEPTDFRVATSAKGLVCYELTVHGDPSHASRPDQGRNAVLAARALVDAIETYDAALRERADDLVGTAYANITRYAAGLDGNLGVLPENATVVLDRRVLPGESISTVRAEVDDLAADLDVPVSVAEIQRYEPARVPVDCALAELVRDRVAAATGRRPDPWGIEAATDVRNLVNDADVEAVTWGPGNLAQAHTYDEHVALDDLETGYDVLRGVAADLLD</sequence>
<dbReference type="CDD" id="cd08659">
    <property type="entry name" value="M20_ArgE_DapE-like"/>
    <property type="match status" value="1"/>
</dbReference>
<comment type="cofactor">
    <cofactor evidence="1">
        <name>Co(2+)</name>
        <dbReference type="ChEBI" id="CHEBI:48828"/>
    </cofactor>
</comment>
<dbReference type="Gene3D" id="3.30.70.360">
    <property type="match status" value="1"/>
</dbReference>
<dbReference type="InterPro" id="IPR010182">
    <property type="entry name" value="ArgE/DapE"/>
</dbReference>
<evidence type="ECO:0000256" key="5">
    <source>
        <dbReference type="ARBA" id="ARBA00022723"/>
    </source>
</evidence>
<dbReference type="PANTHER" id="PTHR43808">
    <property type="entry name" value="ACETYLORNITHINE DEACETYLASE"/>
    <property type="match status" value="1"/>
</dbReference>
<protein>
    <submittedName>
        <fullName evidence="10">Acetylornithine deacetylase</fullName>
    </submittedName>
</protein>
<dbReference type="NCBIfam" id="TIGR01910">
    <property type="entry name" value="DapE-ArgE"/>
    <property type="match status" value="1"/>
</dbReference>
<dbReference type="AlphaFoldDB" id="A0A830FJZ7"/>
<dbReference type="RefSeq" id="WP_188978995.1">
    <property type="nucleotide sequence ID" value="NZ_BMPG01000003.1"/>
</dbReference>
<dbReference type="SUPFAM" id="SSF53187">
    <property type="entry name" value="Zn-dependent exopeptidases"/>
    <property type="match status" value="1"/>
</dbReference>
<evidence type="ECO:0000313" key="10">
    <source>
        <dbReference type="EMBL" id="GGL64093.1"/>
    </source>
</evidence>
<evidence type="ECO:0000256" key="7">
    <source>
        <dbReference type="ARBA" id="ARBA00022833"/>
    </source>
</evidence>
<dbReference type="Pfam" id="PF07687">
    <property type="entry name" value="M20_dimer"/>
    <property type="match status" value="1"/>
</dbReference>
<dbReference type="InterPro" id="IPR036264">
    <property type="entry name" value="Bact_exopeptidase_dim_dom"/>
</dbReference>
<gene>
    <name evidence="10" type="ORF">GCM10009039_22370</name>
</gene>
<comment type="similarity">
    <text evidence="3">Belongs to the peptidase M20A family.</text>
</comment>
<keyword evidence="5" id="KW-0479">Metal-binding</keyword>
<name>A0A830FJZ7_9EURY</name>
<evidence type="ECO:0000256" key="3">
    <source>
        <dbReference type="ARBA" id="ARBA00006247"/>
    </source>
</evidence>
<dbReference type="Gene3D" id="3.40.630.10">
    <property type="entry name" value="Zn peptidases"/>
    <property type="match status" value="2"/>
</dbReference>
<evidence type="ECO:0000259" key="9">
    <source>
        <dbReference type="Pfam" id="PF07687"/>
    </source>
</evidence>
<comment type="cofactor">
    <cofactor evidence="2">
        <name>Zn(2+)</name>
        <dbReference type="ChEBI" id="CHEBI:29105"/>
    </cofactor>
</comment>
<organism evidence="10 11">
    <name type="scientific">Halocalculus aciditolerans</name>
    <dbReference type="NCBI Taxonomy" id="1383812"/>
    <lineage>
        <taxon>Archaea</taxon>
        <taxon>Methanobacteriati</taxon>
        <taxon>Methanobacteriota</taxon>
        <taxon>Stenosarchaea group</taxon>
        <taxon>Halobacteria</taxon>
        <taxon>Halobacteriales</taxon>
        <taxon>Halobacteriaceae</taxon>
        <taxon>Halocalculus</taxon>
    </lineage>
</organism>
<keyword evidence="4" id="KW-0028">Amino-acid biosynthesis</keyword>
<evidence type="ECO:0000256" key="4">
    <source>
        <dbReference type="ARBA" id="ARBA00022605"/>
    </source>
</evidence>
<dbReference type="GO" id="GO:0016787">
    <property type="term" value="F:hydrolase activity"/>
    <property type="evidence" value="ECO:0007669"/>
    <property type="project" value="UniProtKB-KW"/>
</dbReference>
<dbReference type="Proteomes" id="UP000607197">
    <property type="component" value="Unassembled WGS sequence"/>
</dbReference>
<feature type="domain" description="Peptidase M20 dimerisation" evidence="9">
    <location>
        <begin position="176"/>
        <end position="282"/>
    </location>
</feature>
<dbReference type="PANTHER" id="PTHR43808:SF8">
    <property type="entry name" value="PEPTIDASE M20 DIMERISATION DOMAIN-CONTAINING PROTEIN"/>
    <property type="match status" value="1"/>
</dbReference>